<feature type="region of interest" description="Disordered" evidence="1">
    <location>
        <begin position="94"/>
        <end position="123"/>
    </location>
</feature>
<reference evidence="3 4" key="1">
    <citation type="submission" date="2024-12" db="EMBL/GenBank/DDBJ databases">
        <authorList>
            <person name="Lee Y."/>
        </authorList>
    </citation>
    <scope>NUCLEOTIDE SEQUENCE [LARGE SCALE GENOMIC DNA]</scope>
    <source>
        <strain evidence="3 4">03SUJ4</strain>
    </source>
</reference>
<dbReference type="InterPro" id="IPR036866">
    <property type="entry name" value="RibonucZ/Hydroxyglut_hydro"/>
</dbReference>
<keyword evidence="4" id="KW-1185">Reference proteome</keyword>
<dbReference type="EMBL" id="JBJYXY010000001">
    <property type="protein sequence ID" value="MFN2974470.1"/>
    <property type="molecule type" value="Genomic_DNA"/>
</dbReference>
<evidence type="ECO:0000313" key="3">
    <source>
        <dbReference type="EMBL" id="MFN2974470.1"/>
    </source>
</evidence>
<feature type="domain" description="Metallo-beta-lactamase" evidence="2">
    <location>
        <begin position="18"/>
        <end position="210"/>
    </location>
</feature>
<dbReference type="RefSeq" id="WP_263413966.1">
    <property type="nucleotide sequence ID" value="NZ_BAABBH010000001.1"/>
</dbReference>
<organism evidence="3 4">
    <name type="scientific">Terriglobus aquaticus</name>
    <dbReference type="NCBI Taxonomy" id="940139"/>
    <lineage>
        <taxon>Bacteria</taxon>
        <taxon>Pseudomonadati</taxon>
        <taxon>Acidobacteriota</taxon>
        <taxon>Terriglobia</taxon>
        <taxon>Terriglobales</taxon>
        <taxon>Acidobacteriaceae</taxon>
        <taxon>Terriglobus</taxon>
    </lineage>
</organism>
<proteinExistence type="predicted"/>
<dbReference type="Proteomes" id="UP001634747">
    <property type="component" value="Unassembled WGS sequence"/>
</dbReference>
<dbReference type="CDD" id="cd07721">
    <property type="entry name" value="yflN-like_MBL-fold"/>
    <property type="match status" value="1"/>
</dbReference>
<evidence type="ECO:0000259" key="2">
    <source>
        <dbReference type="SMART" id="SM00849"/>
    </source>
</evidence>
<comment type="caution">
    <text evidence="3">The sequence shown here is derived from an EMBL/GenBank/DDBJ whole genome shotgun (WGS) entry which is preliminary data.</text>
</comment>
<accession>A0ABW9KHQ1</accession>
<dbReference type="PANTHER" id="PTHR42951">
    <property type="entry name" value="METALLO-BETA-LACTAMASE DOMAIN-CONTAINING"/>
    <property type="match status" value="1"/>
</dbReference>
<evidence type="ECO:0000256" key="1">
    <source>
        <dbReference type="SAM" id="MobiDB-lite"/>
    </source>
</evidence>
<dbReference type="PANTHER" id="PTHR42951:SF9">
    <property type="entry name" value="METAL-DEPENDENT HYDROLASE"/>
    <property type="match status" value="1"/>
</dbReference>
<name>A0ABW9KHQ1_9BACT</name>
<dbReference type="SUPFAM" id="SSF56281">
    <property type="entry name" value="Metallo-hydrolase/oxidoreductase"/>
    <property type="match status" value="1"/>
</dbReference>
<dbReference type="SMART" id="SM00849">
    <property type="entry name" value="Lactamase_B"/>
    <property type="match status" value="1"/>
</dbReference>
<sequence length="234" mass="25258">MKLTQLSSTVTQLTILGFSNVYLLRESDGFTVIDTSLGGQAKGIVEAAQQQNTPIKRILLTHAHGDHIGSLDKLHDLLGRVDVAISEREAPLLHKDLTLRPGEPPQKPKGSLPGAKTRPTHTLTDGELFGSLRCISTPGHTPGHMSFLDERDGTLFAGDALVGIGNRLSLVTAPPWWFPLPKMATWDVPTADRSAQRLLGVSPRLVCTGHGAAIPNGTEALREALRRKGLHESR</sequence>
<protein>
    <submittedName>
        <fullName evidence="3">MBL fold metallo-hydrolase</fullName>
    </submittedName>
</protein>
<evidence type="ECO:0000313" key="4">
    <source>
        <dbReference type="Proteomes" id="UP001634747"/>
    </source>
</evidence>
<dbReference type="Gene3D" id="3.60.15.10">
    <property type="entry name" value="Ribonuclease Z/Hydroxyacylglutathione hydrolase-like"/>
    <property type="match status" value="1"/>
</dbReference>
<dbReference type="InterPro" id="IPR001279">
    <property type="entry name" value="Metallo-B-lactamas"/>
</dbReference>
<dbReference type="Pfam" id="PF00753">
    <property type="entry name" value="Lactamase_B"/>
    <property type="match status" value="1"/>
</dbReference>
<gene>
    <name evidence="3" type="ORF">ACK2TP_01710</name>
</gene>
<dbReference type="InterPro" id="IPR050855">
    <property type="entry name" value="NDM-1-like"/>
</dbReference>